<dbReference type="EMBL" id="AP008972">
    <property type="protein sequence ID" value="BAG09098.1"/>
    <property type="molecule type" value="Genomic_DNA"/>
</dbReference>
<proteinExistence type="predicted"/>
<dbReference type="HOGENOM" id="CLU_945784_0_0_9"/>
<keyword evidence="1" id="KW-0614">Plasmid</keyword>
<accession>B0S4A7</accession>
<sequence length="294" mass="34609">MKNLELKNIELIDNAIWLNRREHIGNYAFINKKLESDSEKIMVALQKLDNNLLAGAVYYILENILDEETFDKLDLDDRKMEKLMCEILFNKNNDSDVGLKKEIKKAILKLYEDGNIMQIRQINNVLLYVEDDYEGKDFDSCKSYWEKCEILKDIYILDIYISFDNLPDIDLNTFNYEQIVEIHTGLKNWIDISKYADIKYTAEEMRMIREGLEDWNIDISKYVGVGFSEDQLYEIREGLISGIDVSVYADNNICADEMFEIRRKLEKERFNLEKSSLGNVENGTDNKSPEKHRL</sequence>
<organism evidence="1 2">
    <name type="scientific">Finegoldia magna (strain ATCC 29328 / DSM 20472 / WAL 2508)</name>
    <name type="common">Peptostreptococcus magnus</name>
    <dbReference type="NCBI Taxonomy" id="334413"/>
    <lineage>
        <taxon>Bacteria</taxon>
        <taxon>Bacillati</taxon>
        <taxon>Bacillota</taxon>
        <taxon>Tissierellia</taxon>
        <taxon>Tissierellales</taxon>
        <taxon>Peptoniphilaceae</taxon>
        <taxon>Finegoldia</taxon>
    </lineage>
</organism>
<dbReference type="KEGG" id="fma:FMG_P0049"/>
<geneLocation type="plasmid" evidence="1 2">
    <name>pFMC</name>
</geneLocation>
<dbReference type="eggNOG" id="COG1315">
    <property type="taxonomic scope" value="Bacteria"/>
</dbReference>
<name>B0S4A7_FINM2</name>
<dbReference type="AlphaFoldDB" id="B0S4A7"/>
<dbReference type="Proteomes" id="UP000001319">
    <property type="component" value="Plasmid pFMC"/>
</dbReference>
<evidence type="ECO:0000313" key="1">
    <source>
        <dbReference type="EMBL" id="BAG09098.1"/>
    </source>
</evidence>
<reference evidence="1 2" key="1">
    <citation type="journal article" date="2008" name="DNA Res.">
        <title>Complete genome sequence of Finegoldia magna, an anaerobic opportunistic pathogen.</title>
        <authorList>
            <person name="Goto T."/>
            <person name="Yamashita A."/>
            <person name="Hirakawa H."/>
            <person name="Matsutani M."/>
            <person name="Todo K."/>
            <person name="Ohshima K."/>
            <person name="Toh H."/>
            <person name="Miyamoto K."/>
            <person name="Kuhara S."/>
            <person name="Hattori M."/>
            <person name="Shimizu T."/>
            <person name="Akimoto S."/>
        </authorList>
    </citation>
    <scope>NUCLEOTIDE SEQUENCE [LARGE SCALE GENOMIC DNA]</scope>
    <source>
        <strain evidence="2">ATCC 29328 / DSM 20472 / WAL 2508</strain>
        <plasmid evidence="1 2">pFMC</plasmid>
    </source>
</reference>
<protein>
    <submittedName>
        <fullName evidence="1">Uncharacterized protein</fullName>
    </submittedName>
</protein>
<evidence type="ECO:0000313" key="2">
    <source>
        <dbReference type="Proteomes" id="UP000001319"/>
    </source>
</evidence>
<keyword evidence="2" id="KW-1185">Reference proteome</keyword>
<gene>
    <name evidence="1" type="ordered locus">FMG_P0049</name>
</gene>
<dbReference type="RefSeq" id="WP_012289861.1">
    <property type="nucleotide sequence ID" value="NC_010371.1"/>
</dbReference>